<feature type="region of interest" description="Disordered" evidence="15">
    <location>
        <begin position="954"/>
        <end position="1000"/>
    </location>
</feature>
<dbReference type="OrthoDB" id="1738954at2759"/>
<keyword evidence="10" id="KW-0844">Vision</keyword>
<keyword evidence="4" id="KW-0716">Sensory transduction</keyword>
<feature type="compositionally biased region" description="Polar residues" evidence="15">
    <location>
        <begin position="965"/>
        <end position="979"/>
    </location>
</feature>
<evidence type="ECO:0000256" key="8">
    <source>
        <dbReference type="ARBA" id="ARBA00023212"/>
    </source>
</evidence>
<reference evidence="17 18" key="1">
    <citation type="submission" date="2016-04" db="EMBL/GenBank/DDBJ databases">
        <title>Polished mammalian reference genomes with single-molecule sequencing and chromosome conformation capture applied to the Capra hircus genome.</title>
        <authorList>
            <person name="Bickhart D.M."/>
            <person name="Koren S."/>
            <person name="Rosen B."/>
            <person name="Hastie A."/>
            <person name="Liachko I."/>
            <person name="Sullivan S.T."/>
            <person name="Burton J."/>
            <person name="Sayre B.L."/>
            <person name="Huson H.J."/>
            <person name="Lee J."/>
            <person name="Lam E."/>
            <person name="Kelley C.M."/>
            <person name="Hutchison J.L."/>
            <person name="Zhou Y."/>
            <person name="Sun J."/>
            <person name="Crisa A."/>
            <person name="Schwartz J.C."/>
            <person name="Hammond J.A."/>
            <person name="Schroeder S.G."/>
            <person name="Liu G.E."/>
            <person name="Dunham M."/>
            <person name="Shendure J."/>
            <person name="Sonstegard T.S."/>
            <person name="Phillippy A.M."/>
            <person name="Van Tassell C.P."/>
            <person name="Smith T.P."/>
        </authorList>
    </citation>
    <scope>NUCLEOTIDE SEQUENCE [LARGE SCALE GENOMIC DNA]</scope>
</reference>
<dbReference type="Ensembl" id="ENSCHIT00000037909.1">
    <property type="protein sequence ID" value="ENSCHIP00000030039.1"/>
    <property type="gene ID" value="ENSCHIG00000024939.1"/>
</dbReference>
<keyword evidence="18" id="KW-1185">Reference proteome</keyword>
<comment type="subcellular location">
    <subcellularLocation>
        <location evidence="2">Cell projection</location>
        <location evidence="2">Cilium</location>
        <location evidence="2">Photoreceptor outer segment</location>
    </subcellularLocation>
    <subcellularLocation>
        <location evidence="1">Cytoplasm</location>
        <location evidence="1">Cytoskeleton</location>
        <location evidence="1">Cilium axoneme</location>
    </subcellularLocation>
</comment>
<dbReference type="Pfam" id="PF03607">
    <property type="entry name" value="DCX"/>
    <property type="match status" value="2"/>
</dbReference>
<dbReference type="GeneTree" id="ENSGT00940000154242"/>
<dbReference type="GO" id="GO:0032391">
    <property type="term" value="C:photoreceptor connecting cilium"/>
    <property type="evidence" value="ECO:0007669"/>
    <property type="project" value="UniProtKB-ARBA"/>
</dbReference>
<keyword evidence="7" id="KW-0969">Cilium</keyword>
<dbReference type="GO" id="GO:0060041">
    <property type="term" value="P:retina development in camera-type eye"/>
    <property type="evidence" value="ECO:0007669"/>
    <property type="project" value="TreeGrafter"/>
</dbReference>
<feature type="region of interest" description="Disordered" evidence="15">
    <location>
        <begin position="412"/>
        <end position="437"/>
    </location>
</feature>
<comment type="subunit">
    <text evidence="13">Interacts (via the doublecortin domains) with microtubules. Interacts with RP1L1. Interacts with MAK.</text>
</comment>
<dbReference type="InterPro" id="IPR003533">
    <property type="entry name" value="Doublecortin_dom"/>
</dbReference>
<proteinExistence type="predicted"/>
<keyword evidence="3" id="KW-0963">Cytoplasm</keyword>
<accession>A0A452G0D0</accession>
<dbReference type="GO" id="GO:0042461">
    <property type="term" value="P:photoreceptor cell development"/>
    <property type="evidence" value="ECO:0007669"/>
    <property type="project" value="TreeGrafter"/>
</dbReference>
<feature type="domain" description="Doublecortin" evidence="16">
    <location>
        <begin position="36"/>
        <end position="118"/>
    </location>
</feature>
<evidence type="ECO:0000256" key="13">
    <source>
        <dbReference type="ARBA" id="ARBA00046756"/>
    </source>
</evidence>
<evidence type="ECO:0000256" key="1">
    <source>
        <dbReference type="ARBA" id="ARBA00004430"/>
    </source>
</evidence>
<dbReference type="PANTHER" id="PTHR23005:SF4">
    <property type="entry name" value="OXYGEN-REGULATED PROTEIN 1"/>
    <property type="match status" value="1"/>
</dbReference>
<dbReference type="GO" id="GO:0007601">
    <property type="term" value="P:visual perception"/>
    <property type="evidence" value="ECO:0007669"/>
    <property type="project" value="UniProtKB-KW"/>
</dbReference>
<feature type="compositionally biased region" description="Polar residues" evidence="15">
    <location>
        <begin position="412"/>
        <end position="426"/>
    </location>
</feature>
<dbReference type="Bgee" id="ENSCHIG00000024939">
    <property type="expression patterns" value="Expressed in fallopian tube and 2 other cell types or tissues"/>
</dbReference>
<feature type="region of interest" description="Disordered" evidence="15">
    <location>
        <begin position="596"/>
        <end position="633"/>
    </location>
</feature>
<evidence type="ECO:0000256" key="7">
    <source>
        <dbReference type="ARBA" id="ARBA00023069"/>
    </source>
</evidence>
<evidence type="ECO:0000256" key="2">
    <source>
        <dbReference type="ARBA" id="ARBA00004504"/>
    </source>
</evidence>
<keyword evidence="9" id="KW-0966">Cell projection</keyword>
<sequence>MNETPSTSFSMVRRISSEGQLPSLRQSGITQPVVAKRISFYKSGDPQFGGVRVVLNPRSFKTFDALLDNLSGKVPLPFGVRNISTPRGRHSITRLEELEDGQSYLCSHGRKVQPVDLDKARRRPRPWLSSRALSTHVQRGPAPAAPGMLRAPRRLVVFRNGDPKTRRAIVLNRRITQSFEVFLQYLTQVMQRPVTKLYATDGRKVPSLQAVILSSGAVVAAGREPFKPGNYDIQKYLLPARLPGISRRVYPKGNARSESRKLSTHVPSSPTSQIYSLSSEKMQSNDCYSDHSFASENYLALEKNDSQNLLIYPSEDDVEKSIIFNQDGTMTVEMKIRFKIKEEETIKWTTTLCRADLSNNGEKSEISSLPGRTDDRSSGVKITACSLSTDISPLEKGGSLVDSLAEEVNTQVKDQDVETCSSTSWENPVMDTDATQGTQDRVKHRFYRPPTPGPRRMRQKKSVIGSVTLVSETEVQEKMIGQFSYNEERKDWENKSEYHMVTHSCSKMSSVSNRPIVVKVDNDEQVASSLERKKESRLLKSNAVSAGVVEITSQKMLEMSHNGGLPQTTSENSIVEEGIVDNVTADNKARVRNLRTYGNTDDRSSPFLADAAHSSSNNPGTDKTISKTPASVGSSTVTARIDQLIHEFSHCGLTKLPENEKQISSSVASKKKMKSQQHVINSQHQAGEMATKRIPRKSKRMNTRGRISQETILRDSCSPLKGAILCEKDLHASDTVIESNYFSSKGNNPVNSRNFHRNKLNSIHKPKVQGLLARRKSRPLNKVNLGGPTKREINQGEKVFSHNEVGYCKNTFENQNLFHLFNFLEQKPSAFCGPESQAETASWYLRGTSRRSLVSKVNNSHITLRSQKKQKRDKLKSDTTVSKQHVTTRANSLASLEKAVFPENVTHHSVQSYVQRWLQNLSPQAALQLGKSAPVYKKERSVASYNNGFLLGNGSCTSSDKRNDSVMQSNRHTTKSASLTGDDLDKKVGMSFDKDSSEELMQDHRESQTDSLNDTYLLSVHEFHTLSQSAMDDPNAKSQVSAAKSGQEMSLVYKDINLSAKGPSVETAVQVDLEGDAPQHLSPVQLLRQLQALAPSSPKARNGVVQMPGSLSEVPFPSLICNSSTNVLLAWLLVLTLKGGVNSFCPGDALKATSGSSETLALLEVLKHIAVTEEADDLKAAVASLVESTTNHFGLTEKEQDVVPIGVSANCSTPSIQIIPQCAENEKTQKISLDGSHTASEEVSEVCVTAVTHSPCKMGTVVKTYPPKETCHLIEDSFSSNDCTTDQTSMNKACFLGDISSLTDAVSSHEGCAYEQIHSYERADNLELTEELERVDEIQKNRNILADPECKHGSNMLVSHQNISSLSHCGSFQNTTESELDGEHSFLDKSGSCSLKKFQDKNVYTSFDKEDSKTSEEPGSTTNSMTSNERNVSEMESFEELENQNTDIFNIKVNSGGQVTEELIQKELEASKSLELIDVSSRNDAEGKDGIICETISRKLVTPPSLVFCYDSKQNTEKEPSEGETKTKVRKMVESLEAGSSAESPLNFKNSLRRSGTSDWSDYRQNSENEQSYKTSSDDPSDSDEEMIPEKECNKGFVKRTIEKLYGKAEMMRPSFFAGSTHTSQVYPCDSVEFQGTGKVGLYDPEGQSLGSLERVSSNSTVLQKFPEQKRDKCDVNNVRDSSPREDIAEHDTTQNDHKRILRDREEGVLIDKGKWLLKENHLLRVSSPECSGPCGHADTTSVDTLLDNSSNEVPYSHFGNLAPGPNMAELSSSELEELTQPPELRCNYFNVPHCSDSEPFHDDELDSQDEACAQERKPNHPAEEKGNLRSERVCTSATHVFASAGNKVHPVCDGAVRNQPLAGSNVIHGALQEGDSLDKLYNICGQHCPILTVINQPVNEEHRGFAYCKDSDVENSLSLQLWMKIHPCLRQSSRTMFRDKNNKTRSRRALTDNAVGNTHDWAHFNNTLDLMDRRRKLKQSNCLRLEEENNFNKFQSYLKSFLHTLLLVVGQVNSNTQDPSSQTKEIFEVVDENNNLLNSRFQNSGTNLNQVVREHSYHLSFEMLGQARLFCQVETFLGVSNRNILEIFYIFEDENLFIWEEEN</sequence>
<dbReference type="KEGG" id="chx:102182706"/>
<dbReference type="GO" id="GO:0035082">
    <property type="term" value="P:axoneme assembly"/>
    <property type="evidence" value="ECO:0007669"/>
    <property type="project" value="TreeGrafter"/>
</dbReference>
<evidence type="ECO:0000256" key="12">
    <source>
        <dbReference type="ARBA" id="ARBA00044186"/>
    </source>
</evidence>
<dbReference type="InterPro" id="IPR036572">
    <property type="entry name" value="Doublecortin_dom_sf"/>
</dbReference>
<feature type="domain" description="Doublecortin" evidence="16">
    <location>
        <begin position="153"/>
        <end position="232"/>
    </location>
</feature>
<evidence type="ECO:0000313" key="18">
    <source>
        <dbReference type="Proteomes" id="UP000291000"/>
    </source>
</evidence>
<dbReference type="GO" id="GO:0001750">
    <property type="term" value="C:photoreceptor outer segment"/>
    <property type="evidence" value="ECO:0007669"/>
    <property type="project" value="UniProtKB-SubCell"/>
</dbReference>
<feature type="compositionally biased region" description="Polar residues" evidence="15">
    <location>
        <begin position="1417"/>
        <end position="1430"/>
    </location>
</feature>
<feature type="compositionally biased region" description="Basic and acidic residues" evidence="15">
    <location>
        <begin position="1407"/>
        <end position="1416"/>
    </location>
</feature>
<evidence type="ECO:0000256" key="11">
    <source>
        <dbReference type="ARBA" id="ARBA00043933"/>
    </source>
</evidence>
<evidence type="ECO:0000256" key="10">
    <source>
        <dbReference type="ARBA" id="ARBA00023305"/>
    </source>
</evidence>
<feature type="compositionally biased region" description="Basic and acidic residues" evidence="15">
    <location>
        <begin position="983"/>
        <end position="1000"/>
    </location>
</feature>
<evidence type="ECO:0000259" key="16">
    <source>
        <dbReference type="PROSITE" id="PS50309"/>
    </source>
</evidence>
<gene>
    <name evidence="17" type="primary">RP1</name>
</gene>
<evidence type="ECO:0000256" key="15">
    <source>
        <dbReference type="SAM" id="MobiDB-lite"/>
    </source>
</evidence>
<dbReference type="GO" id="GO:0009416">
    <property type="term" value="P:response to light stimulus"/>
    <property type="evidence" value="ECO:0007669"/>
    <property type="project" value="UniProtKB-ARBA"/>
</dbReference>
<feature type="compositionally biased region" description="Polar residues" evidence="15">
    <location>
        <begin position="1541"/>
        <end position="1560"/>
    </location>
</feature>
<evidence type="ECO:0000256" key="3">
    <source>
        <dbReference type="ARBA" id="ARBA00022490"/>
    </source>
</evidence>
<dbReference type="GO" id="GO:0001917">
    <property type="term" value="C:photoreceptor inner segment"/>
    <property type="evidence" value="ECO:0007669"/>
    <property type="project" value="UniProtKB-ARBA"/>
</dbReference>
<dbReference type="SMART" id="SM00537">
    <property type="entry name" value="DCX"/>
    <property type="match status" value="2"/>
</dbReference>
<dbReference type="CDD" id="cd17147">
    <property type="entry name" value="DCX2_RP1"/>
    <property type="match status" value="1"/>
</dbReference>
<evidence type="ECO:0000313" key="17">
    <source>
        <dbReference type="Ensembl" id="ENSCHIP00000030043.1"/>
    </source>
</evidence>
<dbReference type="Ensembl" id="ENSCHIT00000037905.1">
    <property type="protein sequence ID" value="ENSCHIP00000030035.1"/>
    <property type="gene ID" value="ENSCHIG00000024939.1"/>
</dbReference>
<dbReference type="GO" id="GO:0035556">
    <property type="term" value="P:intracellular signal transduction"/>
    <property type="evidence" value="ECO:0007669"/>
    <property type="project" value="InterPro"/>
</dbReference>
<evidence type="ECO:0000256" key="5">
    <source>
        <dbReference type="ARBA" id="ARBA00022737"/>
    </source>
</evidence>
<dbReference type="Gene3D" id="3.10.20.230">
    <property type="entry name" value="Doublecortin domain"/>
    <property type="match status" value="2"/>
</dbReference>
<dbReference type="PANTHER" id="PTHR23005">
    <property type="entry name" value="RETINITIS PIGMENTOSA 1 PROTEIN"/>
    <property type="match status" value="1"/>
</dbReference>
<reference evidence="17" key="2">
    <citation type="submission" date="2025-05" db="UniProtKB">
        <authorList>
            <consortium name="Ensembl"/>
        </authorList>
    </citation>
    <scope>IDENTIFICATION</scope>
</reference>
<feature type="compositionally biased region" description="Polar residues" evidence="15">
    <location>
        <begin position="613"/>
        <end position="633"/>
    </location>
</feature>
<dbReference type="RefSeq" id="XP_005689035.2">
    <property type="nucleotide sequence ID" value="XM_005688978.3"/>
</dbReference>
<dbReference type="SUPFAM" id="SSF89837">
    <property type="entry name" value="Doublecortin (DC)"/>
    <property type="match status" value="2"/>
</dbReference>
<comment type="function">
    <text evidence="11">Microtubule-associated protein regulating the stability and length of the microtubule-based axoneme of photoreceptors. Required for the differentiation of photoreceptor cells, it plays a role in the organization of the outer segment of rod and cone photoreceptors ensuring the correct orientation and higher-order stacking of outer segment disks along the photoreceptor axoneme.</text>
</comment>
<dbReference type="CTD" id="6101"/>
<feature type="region of interest" description="Disordered" evidence="15">
    <location>
        <begin position="862"/>
        <end position="886"/>
    </location>
</feature>
<keyword evidence="5" id="KW-0677">Repeat</keyword>
<keyword evidence="8" id="KW-0206">Cytoskeleton</keyword>
<dbReference type="GeneID" id="102182706"/>
<evidence type="ECO:0000256" key="6">
    <source>
        <dbReference type="ARBA" id="ARBA00022794"/>
    </source>
</evidence>
<protein>
    <recommendedName>
        <fullName evidence="12">Oxygen-regulated protein 1</fullName>
    </recommendedName>
    <alternativeName>
        <fullName evidence="14">Retinitis pigmentosa RP1 protein homolog</fullName>
    </alternativeName>
</protein>
<dbReference type="FunFam" id="3.10.20.230:FF:000007">
    <property type="entry name" value="Oxygen-regulated protein 1"/>
    <property type="match status" value="1"/>
</dbReference>
<dbReference type="FunFam" id="3.10.20.230:FF:000006">
    <property type="entry name" value="Oxygen-regulated protein 1"/>
    <property type="match status" value="1"/>
</dbReference>
<evidence type="ECO:0000256" key="9">
    <source>
        <dbReference type="ARBA" id="ARBA00023273"/>
    </source>
</evidence>
<feature type="region of interest" description="Disordered" evidence="15">
    <location>
        <begin position="1536"/>
        <end position="1592"/>
    </location>
</feature>
<evidence type="ECO:0000256" key="14">
    <source>
        <dbReference type="ARBA" id="ARBA00076146"/>
    </source>
</evidence>
<organism evidence="17 18">
    <name type="scientific">Capra hircus</name>
    <name type="common">Goat</name>
    <dbReference type="NCBI Taxonomy" id="9925"/>
    <lineage>
        <taxon>Eukaryota</taxon>
        <taxon>Metazoa</taxon>
        <taxon>Chordata</taxon>
        <taxon>Craniata</taxon>
        <taxon>Vertebrata</taxon>
        <taxon>Euteleostomi</taxon>
        <taxon>Mammalia</taxon>
        <taxon>Eutheria</taxon>
        <taxon>Laurasiatheria</taxon>
        <taxon>Artiodactyla</taxon>
        <taxon>Ruminantia</taxon>
        <taxon>Pecora</taxon>
        <taxon>Bovidae</taxon>
        <taxon>Caprinae</taxon>
        <taxon>Capra</taxon>
    </lineage>
</organism>
<dbReference type="Ensembl" id="ENSCHIT00000037913.1">
    <property type="protein sequence ID" value="ENSCHIP00000030043.1"/>
    <property type="gene ID" value="ENSCHIG00000024939.1"/>
</dbReference>
<dbReference type="PROSITE" id="PS50309">
    <property type="entry name" value="DC"/>
    <property type="match status" value="2"/>
</dbReference>
<dbReference type="Proteomes" id="UP000291000">
    <property type="component" value="Chromosome 14"/>
</dbReference>
<keyword evidence="6" id="KW-0970">Cilium biogenesis/degradation</keyword>
<feature type="region of interest" description="Disordered" evidence="15">
    <location>
        <begin position="1407"/>
        <end position="1440"/>
    </location>
</feature>
<evidence type="ECO:0000256" key="4">
    <source>
        <dbReference type="ARBA" id="ARBA00022606"/>
    </source>
</evidence>
<dbReference type="EMBL" id="LWLT01000011">
    <property type="status" value="NOT_ANNOTATED_CDS"/>
    <property type="molecule type" value="Genomic_DNA"/>
</dbReference>
<dbReference type="GO" id="GO:0005930">
    <property type="term" value="C:axoneme"/>
    <property type="evidence" value="ECO:0007669"/>
    <property type="project" value="UniProtKB-SubCell"/>
</dbReference>
<name>A0A452G0D0_CAPHI</name>